<dbReference type="InterPro" id="IPR013321">
    <property type="entry name" value="Arc_rbn_hlx_hlx"/>
</dbReference>
<accession>W4MFS4</accession>
<protein>
    <recommendedName>
        <fullName evidence="4">CopG family transcriptional regulator</fullName>
    </recommendedName>
</protein>
<reference evidence="2 3" key="1">
    <citation type="journal article" date="2014" name="Nature">
        <title>An environmental bacterial taxon with a large and distinct metabolic repertoire.</title>
        <authorList>
            <person name="Wilson M.C."/>
            <person name="Mori T."/>
            <person name="Ruckert C."/>
            <person name="Uria A.R."/>
            <person name="Helf M.J."/>
            <person name="Takada K."/>
            <person name="Gernert C."/>
            <person name="Steffens U.A."/>
            <person name="Heycke N."/>
            <person name="Schmitt S."/>
            <person name="Rinke C."/>
            <person name="Helfrich E.J."/>
            <person name="Brachmann A.O."/>
            <person name="Gurgui C."/>
            <person name="Wakimoto T."/>
            <person name="Kracht M."/>
            <person name="Crusemann M."/>
            <person name="Hentschel U."/>
            <person name="Abe I."/>
            <person name="Matsunaga S."/>
            <person name="Kalinowski J."/>
            <person name="Takeyama H."/>
            <person name="Piel J."/>
        </authorList>
    </citation>
    <scope>NUCLEOTIDE SEQUENCE [LARGE SCALE GENOMIC DNA]</scope>
    <source>
        <strain evidence="3">TSY2</strain>
    </source>
</reference>
<evidence type="ECO:0000313" key="2">
    <source>
        <dbReference type="EMBL" id="ETX08761.1"/>
    </source>
</evidence>
<dbReference type="Proteomes" id="UP000019140">
    <property type="component" value="Unassembled WGS sequence"/>
</dbReference>
<sequence length="86" mass="10105">MSRHKIVITISSDVLAHLDQWAARKNQSRSCFITGQLERRLQELEDENVTQLYDEAYRDERSLQDNQKLTREMGQLAPRDNGDEGW</sequence>
<evidence type="ECO:0000256" key="1">
    <source>
        <dbReference type="SAM" id="MobiDB-lite"/>
    </source>
</evidence>
<feature type="region of interest" description="Disordered" evidence="1">
    <location>
        <begin position="63"/>
        <end position="86"/>
    </location>
</feature>
<keyword evidence="3" id="KW-1185">Reference proteome</keyword>
<dbReference type="EMBL" id="AZHX01000139">
    <property type="protein sequence ID" value="ETX08761.1"/>
    <property type="molecule type" value="Genomic_DNA"/>
</dbReference>
<gene>
    <name evidence="2" type="ORF">ETSY2_03480</name>
</gene>
<proteinExistence type="predicted"/>
<dbReference type="Gene3D" id="1.10.1220.10">
    <property type="entry name" value="Met repressor-like"/>
    <property type="match status" value="1"/>
</dbReference>
<comment type="caution">
    <text evidence="2">The sequence shown here is derived from an EMBL/GenBank/DDBJ whole genome shotgun (WGS) entry which is preliminary data.</text>
</comment>
<dbReference type="HOGENOM" id="CLU_2492073_0_0_7"/>
<organism evidence="2 3">
    <name type="scientific">Candidatus Entotheonella gemina</name>
    <dbReference type="NCBI Taxonomy" id="1429439"/>
    <lineage>
        <taxon>Bacteria</taxon>
        <taxon>Pseudomonadati</taxon>
        <taxon>Nitrospinota/Tectimicrobiota group</taxon>
        <taxon>Candidatus Tectimicrobiota</taxon>
        <taxon>Candidatus Entotheonellia</taxon>
        <taxon>Candidatus Entotheonellales</taxon>
        <taxon>Candidatus Entotheonellaceae</taxon>
        <taxon>Candidatus Entotheonella</taxon>
    </lineage>
</organism>
<evidence type="ECO:0008006" key="4">
    <source>
        <dbReference type="Google" id="ProtNLM"/>
    </source>
</evidence>
<evidence type="ECO:0000313" key="3">
    <source>
        <dbReference type="Proteomes" id="UP000019140"/>
    </source>
</evidence>
<dbReference type="GO" id="GO:0006355">
    <property type="term" value="P:regulation of DNA-templated transcription"/>
    <property type="evidence" value="ECO:0007669"/>
    <property type="project" value="InterPro"/>
</dbReference>
<dbReference type="AlphaFoldDB" id="W4MFS4"/>
<name>W4MFS4_9BACT</name>